<organism evidence="1 2">
    <name type="scientific">Tissierella carlieri</name>
    <dbReference type="NCBI Taxonomy" id="689904"/>
    <lineage>
        <taxon>Bacteria</taxon>
        <taxon>Bacillati</taxon>
        <taxon>Bacillota</taxon>
        <taxon>Tissierellia</taxon>
        <taxon>Tissierellales</taxon>
        <taxon>Tissierellaceae</taxon>
        <taxon>Tissierella</taxon>
    </lineage>
</organism>
<dbReference type="InterPro" id="IPR036638">
    <property type="entry name" value="HLH_DNA-bd_sf"/>
</dbReference>
<evidence type="ECO:0000313" key="2">
    <source>
        <dbReference type="Proteomes" id="UP001524478"/>
    </source>
</evidence>
<dbReference type="Pfam" id="PF09388">
    <property type="entry name" value="SpoOE-like"/>
    <property type="match status" value="1"/>
</dbReference>
<sequence>MKRKINKIREKLYREMQSKEMAHENIIEISEELDQLIIKYYKEETESQE</sequence>
<dbReference type="RefSeq" id="WP_256310738.1">
    <property type="nucleotide sequence ID" value="NZ_JANGAC010000003.1"/>
</dbReference>
<comment type="caution">
    <text evidence="1">The sequence shown here is derived from an EMBL/GenBank/DDBJ whole genome shotgun (WGS) entry which is preliminary data.</text>
</comment>
<name>A0ABT1S7Q8_9FIRM</name>
<protein>
    <submittedName>
        <fullName evidence="1">Aspartyl-phosphate phosphatase Spo0E family protein</fullName>
    </submittedName>
</protein>
<dbReference type="EMBL" id="JANGAC010000003">
    <property type="protein sequence ID" value="MCQ4922501.1"/>
    <property type="molecule type" value="Genomic_DNA"/>
</dbReference>
<accession>A0ABT1S7Q8</accession>
<dbReference type="InterPro" id="IPR037208">
    <property type="entry name" value="Spo0E-like_sf"/>
</dbReference>
<keyword evidence="2" id="KW-1185">Reference proteome</keyword>
<evidence type="ECO:0000313" key="1">
    <source>
        <dbReference type="EMBL" id="MCQ4922501.1"/>
    </source>
</evidence>
<gene>
    <name evidence="1" type="ORF">NE686_05350</name>
</gene>
<reference evidence="1 2" key="1">
    <citation type="submission" date="2022-06" db="EMBL/GenBank/DDBJ databases">
        <title>Isolation of gut microbiota from human fecal samples.</title>
        <authorList>
            <person name="Pamer E.G."/>
            <person name="Barat B."/>
            <person name="Waligurski E."/>
            <person name="Medina S."/>
            <person name="Paddock L."/>
            <person name="Mostad J."/>
        </authorList>
    </citation>
    <scope>NUCLEOTIDE SEQUENCE [LARGE SCALE GENOMIC DNA]</scope>
    <source>
        <strain evidence="1 2">DFI.7.95</strain>
    </source>
</reference>
<dbReference type="Gene3D" id="4.10.280.10">
    <property type="entry name" value="Helix-loop-helix DNA-binding domain"/>
    <property type="match status" value="1"/>
</dbReference>
<proteinExistence type="predicted"/>
<dbReference type="Proteomes" id="UP001524478">
    <property type="component" value="Unassembled WGS sequence"/>
</dbReference>
<dbReference type="SUPFAM" id="SSF140500">
    <property type="entry name" value="BAS1536-like"/>
    <property type="match status" value="1"/>
</dbReference>
<dbReference type="InterPro" id="IPR018540">
    <property type="entry name" value="Spo0E-like"/>
</dbReference>